<sequence length="459" mass="46784">MTDVEGRDALATDPAREVALSCLEAGIDAARPDRVVADAVDLSDDRLRVGDATYDLDPFSRIVVLGGGKAAAHVAAAVERVLGERLDDGVVVTDDPVSLETATVLPGDHPVPSQRGVESTRRLVETAHSLDEATLVIGVITGGGSSLLAAPAEGISLSDLQETTEALLRSGATIHEINAIRKHCSAVKGGQLAEAVAPATVVSLVISDVVGNDLDVIASGPLVPDGSTFQDAIAVLDDHDVTVPESVRDHLDAGAAGRIPETPAATDPTFDRVHSHVIADGFTAAAAAAEAAVDAGYEPSILSSLIEGEARDVGEFHAAIVDEVAATGNPVEPPAVVLSGGETTVTVEGDGRGGPNQEFALSAALATDAAAAIAAVDTDGVDGNSAAAGAILASDDIDDPDRARAVLDDHDVTPYLDELDALVATGPTGTNVNDLRAVVVTDHRDGQDQSNFPSRQKLD</sequence>
<evidence type="ECO:0000259" key="2">
    <source>
        <dbReference type="Pfam" id="PF13660"/>
    </source>
</evidence>
<dbReference type="InterPro" id="IPR007835">
    <property type="entry name" value="MOFRL"/>
</dbReference>
<dbReference type="GO" id="GO:0008887">
    <property type="term" value="F:glycerate kinase activity"/>
    <property type="evidence" value="ECO:0007669"/>
    <property type="project" value="InterPro"/>
</dbReference>
<dbReference type="Pfam" id="PF13660">
    <property type="entry name" value="DUF4147"/>
    <property type="match status" value="1"/>
</dbReference>
<dbReference type="AlphaFoldDB" id="A0A0N9MVP4"/>
<dbReference type="PANTHER" id="PTHR12227">
    <property type="entry name" value="GLYCERATE KINASE"/>
    <property type="match status" value="1"/>
</dbReference>
<dbReference type="Gene3D" id="3.40.50.10180">
    <property type="entry name" value="Glycerate kinase, MOFRL-like N-terminal domain"/>
    <property type="match status" value="1"/>
</dbReference>
<dbReference type="RefSeq" id="WP_054519550.1">
    <property type="nucleotide sequence ID" value="NZ_CP011564.1"/>
</dbReference>
<dbReference type="InterPro" id="IPR025286">
    <property type="entry name" value="MOFRL_assoc_dom"/>
</dbReference>
<reference evidence="4" key="1">
    <citation type="submission" date="2015-05" db="EMBL/GenBank/DDBJ databases">
        <title>Complete genome sequence of Halanaeroarchaeum sulfurireducens type strain M27-SA2, a sulfate-reducer haloarchaeon from marine anoxic lake Medee.</title>
        <authorList>
            <person name="Messina E."/>
            <person name="Kublanov I.V."/>
            <person name="Toshchakov S."/>
            <person name="Arcadi E."/>
            <person name="La Spada G."/>
            <person name="La Cono V."/>
            <person name="Yakimov M.M."/>
        </authorList>
    </citation>
    <scope>NUCLEOTIDE SEQUENCE [LARGE SCALE GENOMIC DNA]</scope>
    <source>
        <strain evidence="4">M27-SA2</strain>
    </source>
</reference>
<name>A0A0N9MVP4_9EURY</name>
<proteinExistence type="predicted"/>
<evidence type="ECO:0000313" key="4">
    <source>
        <dbReference type="Proteomes" id="UP000060390"/>
    </source>
</evidence>
<dbReference type="STRING" id="1604004.HLASA_0659"/>
<dbReference type="InterPro" id="IPR038614">
    <property type="entry name" value="GK_N_sf"/>
</dbReference>
<dbReference type="GeneID" id="26010024"/>
<dbReference type="GO" id="GO:0005737">
    <property type="term" value="C:cytoplasm"/>
    <property type="evidence" value="ECO:0007669"/>
    <property type="project" value="TreeGrafter"/>
</dbReference>
<feature type="domain" description="MOFRL" evidence="1">
    <location>
        <begin position="336"/>
        <end position="434"/>
    </location>
</feature>
<dbReference type="Gene3D" id="3.40.1480.10">
    <property type="entry name" value="MOFRL domain"/>
    <property type="match status" value="1"/>
</dbReference>
<keyword evidence="3" id="KW-0670">Pyruvate</keyword>
<evidence type="ECO:0000313" key="3">
    <source>
        <dbReference type="EMBL" id="ALG81560.1"/>
    </source>
</evidence>
<dbReference type="EMBL" id="CP011564">
    <property type="protein sequence ID" value="ALG81560.1"/>
    <property type="molecule type" value="Genomic_DNA"/>
</dbReference>
<protein>
    <submittedName>
        <fullName evidence="3">Hydroxypyruvate reductase</fullName>
    </submittedName>
</protein>
<dbReference type="Pfam" id="PF05161">
    <property type="entry name" value="MOFRL"/>
    <property type="match status" value="1"/>
</dbReference>
<feature type="domain" description="MOFRL-associated" evidence="2">
    <location>
        <begin position="20"/>
        <end position="251"/>
    </location>
</feature>
<dbReference type="KEGG" id="hsf:HLASA_0659"/>
<dbReference type="PANTHER" id="PTHR12227:SF0">
    <property type="entry name" value="GLYCERATE KINASE"/>
    <property type="match status" value="1"/>
</dbReference>
<evidence type="ECO:0000259" key="1">
    <source>
        <dbReference type="Pfam" id="PF05161"/>
    </source>
</evidence>
<gene>
    <name evidence="3" type="primary">gckA</name>
    <name evidence="3" type="ORF">HLASA_0659</name>
</gene>
<reference evidence="3 4" key="2">
    <citation type="journal article" date="2016" name="Stand. Genomic Sci.">
        <title>Complete genome sequence of 'Halanaeroarchaeum sulfurireducens' M27-SA2, a sulfur-reducing and acetate-oxidizing haloarchaeon from the deep-sea hypersaline anoxic lake Medee.</title>
        <authorList>
            <person name="Messina E."/>
            <person name="Sorokin D.Y."/>
            <person name="Kublanov I.V."/>
            <person name="Toshchakov S."/>
            <person name="Lopatina A."/>
            <person name="Arcadi E."/>
            <person name="Smedile F."/>
            <person name="La Spada G."/>
            <person name="La Cono V."/>
            <person name="Yakimov M.M."/>
        </authorList>
    </citation>
    <scope>NUCLEOTIDE SEQUENCE [LARGE SCALE GENOMIC DNA]</scope>
    <source>
        <strain evidence="3 4">M27-SA2</strain>
    </source>
</reference>
<dbReference type="InterPro" id="IPR037035">
    <property type="entry name" value="GK-like_C_sf"/>
</dbReference>
<dbReference type="SUPFAM" id="SSF82544">
    <property type="entry name" value="GckA/TtuD-like"/>
    <property type="match status" value="1"/>
</dbReference>
<accession>A0A0N9MVP4</accession>
<dbReference type="Proteomes" id="UP000060390">
    <property type="component" value="Chromosome"/>
</dbReference>
<dbReference type="PATRIC" id="fig|1604004.5.peg.693"/>
<dbReference type="InterPro" id="IPR039760">
    <property type="entry name" value="MOFRL_protein"/>
</dbReference>
<organism evidence="3 4">
    <name type="scientific">Halanaeroarchaeum sulfurireducens</name>
    <dbReference type="NCBI Taxonomy" id="1604004"/>
    <lineage>
        <taxon>Archaea</taxon>
        <taxon>Methanobacteriati</taxon>
        <taxon>Methanobacteriota</taxon>
        <taxon>Stenosarchaea group</taxon>
        <taxon>Halobacteria</taxon>
        <taxon>Halobacteriales</taxon>
        <taxon>Halobacteriaceae</taxon>
        <taxon>Halanaeroarchaeum</taxon>
    </lineage>
</organism>